<evidence type="ECO:0000256" key="1">
    <source>
        <dbReference type="SAM" id="MobiDB-lite"/>
    </source>
</evidence>
<dbReference type="STRING" id="2018661.A0A2A2KU81"/>
<organism evidence="3 4">
    <name type="scientific">Diploscapter pachys</name>
    <dbReference type="NCBI Taxonomy" id="2018661"/>
    <lineage>
        <taxon>Eukaryota</taxon>
        <taxon>Metazoa</taxon>
        <taxon>Ecdysozoa</taxon>
        <taxon>Nematoda</taxon>
        <taxon>Chromadorea</taxon>
        <taxon>Rhabditida</taxon>
        <taxon>Rhabditina</taxon>
        <taxon>Rhabditomorpha</taxon>
        <taxon>Rhabditoidea</taxon>
        <taxon>Rhabditidae</taxon>
        <taxon>Diploscapter</taxon>
    </lineage>
</organism>
<feature type="compositionally biased region" description="Polar residues" evidence="1">
    <location>
        <begin position="1066"/>
        <end position="1084"/>
    </location>
</feature>
<keyword evidence="2" id="KW-0472">Membrane</keyword>
<proteinExistence type="predicted"/>
<evidence type="ECO:0000256" key="2">
    <source>
        <dbReference type="SAM" id="Phobius"/>
    </source>
</evidence>
<dbReference type="Gene3D" id="3.30.450.20">
    <property type="entry name" value="PAS domain"/>
    <property type="match status" value="1"/>
</dbReference>
<keyword evidence="4" id="KW-1185">Reference proteome</keyword>
<dbReference type="PANTHER" id="PTHR10166:SF66">
    <property type="entry name" value="VWFA AND CACHE DOMAIN-CONTAINING PROTEIN CG16868"/>
    <property type="match status" value="1"/>
</dbReference>
<feature type="region of interest" description="Disordered" evidence="1">
    <location>
        <begin position="1053"/>
        <end position="1141"/>
    </location>
</feature>
<dbReference type="OrthoDB" id="2150145at2759"/>
<evidence type="ECO:0000313" key="4">
    <source>
        <dbReference type="Proteomes" id="UP000218231"/>
    </source>
</evidence>
<dbReference type="PANTHER" id="PTHR10166">
    <property type="entry name" value="VOLTAGE-DEPENDENT CALCIUM CHANNEL SUBUNIT ALPHA-2/DELTA-RELATED"/>
    <property type="match status" value="1"/>
</dbReference>
<comment type="caution">
    <text evidence="3">The sequence shown here is derived from an EMBL/GenBank/DDBJ whole genome shotgun (WGS) entry which is preliminary data.</text>
</comment>
<dbReference type="Proteomes" id="UP000218231">
    <property type="component" value="Unassembled WGS sequence"/>
</dbReference>
<name>A0A2A2KU81_9BILA</name>
<feature type="compositionally biased region" description="Basic and acidic residues" evidence="1">
    <location>
        <begin position="1108"/>
        <end position="1117"/>
    </location>
</feature>
<dbReference type="GO" id="GO:0005245">
    <property type="term" value="F:voltage-gated calcium channel activity"/>
    <property type="evidence" value="ECO:0007669"/>
    <property type="project" value="TreeGrafter"/>
</dbReference>
<sequence>MESVTISNRNLADIAKSIDAKLAEVPKLLRNLIKNAENGTNVPSCNSIHHIISSSTSSPCYVSHGADRSTTSNFTRVLRPILNNTSIYRQFLFDDNVQFVYPAEFLSANANIRLHWRDYLNAITLSKHVILLVGIDHDTSLSQLETFKAVLKHLVEMSGDDDFYQLIIAGNDGENEKCGNLKNDWMKMDLAGKSRMGHFIDNIRLPLNETGGSLHLSALSIGMKALRDSKNDNINPTIQYISRGILSELSESSQIMAKFAEDIKSLPEKKRSFKLNSIIVMDENRSPIPLSEEFFSNLVEFNYFPYVKSVDNVTIEELEQNGEMPQKGELIFVSQRSITSALNLTVLQGIHAQRMNEKKKLKNDSIKWSVSRNQNGKDVITLTKLVSDSTVVGVDLLLSQIADDILVKDILELSPSKADIRLMVANFDRLILASSDSQVDIRLDELDQWDDSFSTLVDAKMKRPQEGEFSLKQNQKRISSRTSYVWKKLKSAPFIVIMSYKDDALPTTLERLPEYTRQRFSLNNLVWHEFEDDKYAICSSFRNTIAPRLASVYLAPRSYRLFIRHSLLPNIVRNNWVYLTDSIGYIRSNSLRSGVREDVGILSQLANSWMKVNSKTKGYNSVIRRYAATSRGAMVVYPATGVKNDYDPTTQKWFTAAMQSPGSIVLTGPIRDPNVGDLITLSYAVKSDNSSNSLLVIAMDFPSTFLSIVLNEAIPSCGKSKRCILFTSTGSVVYSDDKSEQARTLTDAIERFHFNHLEPMLATLMIRSGKVVKKMECATETSMRRFYEWNTNYTRVFTVQCGEASSTRMVGPLHSETLFIQSTNLFLSMVNSSCNRAIAGAFCPCSVKGKRCLLCSRFDSSDCECPCECSRQSACQSEQHLDRCPIEHSIESFIPPPMPISHEKKLASCGHIDCSQLLNPSSCRSTAGCEWCRFSFDGTPNSMPFCSAISSCYQGVQKRTVMKSNSDSEISLDDISFSIPLGPFLACILTITIFVLLIFWYRKLMRRLVERRPFDASGVALFSRHGQNSYEFDHDGSLYREAEKMALQLASFETEPPEVSRRQPPATVSSDHGYSTMTERNTADGSDCCATTGGFHEPRRSPNVSAIDQKDLKKISLDPETTTTSSVDESSQSADLIVSVS</sequence>
<gene>
    <name evidence="3" type="ORF">WR25_12461</name>
</gene>
<protein>
    <recommendedName>
        <fullName evidence="5">VWFA domain-containing protein</fullName>
    </recommendedName>
</protein>
<reference evidence="3 4" key="1">
    <citation type="journal article" date="2017" name="Curr. Biol.">
        <title>Genome architecture and evolution of a unichromosomal asexual nematode.</title>
        <authorList>
            <person name="Fradin H."/>
            <person name="Zegar C."/>
            <person name="Gutwein M."/>
            <person name="Lucas J."/>
            <person name="Kovtun M."/>
            <person name="Corcoran D."/>
            <person name="Baugh L.R."/>
            <person name="Kiontke K."/>
            <person name="Gunsalus K."/>
            <person name="Fitch D.H."/>
            <person name="Piano F."/>
        </authorList>
    </citation>
    <scope>NUCLEOTIDE SEQUENCE [LARGE SCALE GENOMIC DNA]</scope>
    <source>
        <strain evidence="3">PF1309</strain>
    </source>
</reference>
<feature type="compositionally biased region" description="Low complexity" evidence="1">
    <location>
        <begin position="1121"/>
        <end position="1133"/>
    </location>
</feature>
<dbReference type="InterPro" id="IPR051173">
    <property type="entry name" value="Ca_channel_alpha-2/delta"/>
</dbReference>
<dbReference type="EMBL" id="LIAE01007703">
    <property type="protein sequence ID" value="PAV77458.1"/>
    <property type="molecule type" value="Genomic_DNA"/>
</dbReference>
<keyword evidence="2" id="KW-0812">Transmembrane</keyword>
<evidence type="ECO:0000313" key="3">
    <source>
        <dbReference type="EMBL" id="PAV77458.1"/>
    </source>
</evidence>
<evidence type="ECO:0008006" key="5">
    <source>
        <dbReference type="Google" id="ProtNLM"/>
    </source>
</evidence>
<dbReference type="AlphaFoldDB" id="A0A2A2KU81"/>
<keyword evidence="2" id="KW-1133">Transmembrane helix</keyword>
<accession>A0A2A2KU81</accession>
<dbReference type="GO" id="GO:0005891">
    <property type="term" value="C:voltage-gated calcium channel complex"/>
    <property type="evidence" value="ECO:0007669"/>
    <property type="project" value="TreeGrafter"/>
</dbReference>
<feature type="transmembrane region" description="Helical" evidence="2">
    <location>
        <begin position="981"/>
        <end position="1001"/>
    </location>
</feature>